<proteinExistence type="predicted"/>
<keyword evidence="1" id="KW-1133">Transmembrane helix</keyword>
<keyword evidence="1" id="KW-0472">Membrane</keyword>
<evidence type="ECO:0000256" key="1">
    <source>
        <dbReference type="SAM" id="Phobius"/>
    </source>
</evidence>
<feature type="transmembrane region" description="Helical" evidence="1">
    <location>
        <begin position="20"/>
        <end position="46"/>
    </location>
</feature>
<evidence type="ECO:0000313" key="2">
    <source>
        <dbReference type="EMBL" id="ADW74722.1"/>
    </source>
</evidence>
<dbReference type="EMBL" id="CP002505">
    <property type="protein sequence ID" value="ADW74722.1"/>
    <property type="molecule type" value="Genomic_DNA"/>
</dbReference>
<dbReference type="Proteomes" id="UP000007257">
    <property type="component" value="Chromosome"/>
</dbReference>
<keyword evidence="1" id="KW-0812">Transmembrane</keyword>
<accession>A0A0H3FFD0</accession>
<dbReference type="eggNOG" id="ENOG5033684">
    <property type="taxonomic scope" value="Bacteria"/>
</dbReference>
<organism evidence="2 3">
    <name type="scientific">Rahnella sp. (strain Y9602)</name>
    <dbReference type="NCBI Taxonomy" id="2703885"/>
    <lineage>
        <taxon>Bacteria</taxon>
        <taxon>Pseudomonadati</taxon>
        <taxon>Pseudomonadota</taxon>
        <taxon>Gammaproteobacteria</taxon>
        <taxon>Enterobacterales</taxon>
        <taxon>Yersiniaceae</taxon>
        <taxon>Rahnella</taxon>
    </lineage>
</organism>
<reference evidence="2 3" key="2">
    <citation type="journal article" date="2012" name="J. Bacteriol.">
        <title>Complete Genome Sequence of Rahnella sp. Strain Y9602, a Gammaproteobacterium Isolate from Metal- and Radionuclide-Contaminated Soil.</title>
        <authorList>
            <person name="Martinez R.J."/>
            <person name="Bruce D."/>
            <person name="Detter C."/>
            <person name="Goodwin L.A."/>
            <person name="Han J."/>
            <person name="Han C.S."/>
            <person name="Held B."/>
            <person name="Land M.L."/>
            <person name="Mikhailova N."/>
            <person name="Nolan M."/>
            <person name="Pennacchio L."/>
            <person name="Pitluck S."/>
            <person name="Tapia R."/>
            <person name="Woyke T."/>
            <person name="Sobecky P.A."/>
        </authorList>
    </citation>
    <scope>NUCLEOTIDE SEQUENCE [LARGE SCALE GENOMIC DNA]</scope>
    <source>
        <strain evidence="2 3">Y9602</strain>
    </source>
</reference>
<feature type="transmembrane region" description="Helical" evidence="1">
    <location>
        <begin position="58"/>
        <end position="91"/>
    </location>
</feature>
<sequence>MNAVQIRTIEIRKITAGTVYKLVSVGMLFAALPVGLLMGVMGAFGYDVILLNGEYVYGITAFITAPVLACLMSQVFTLFFGTFICLGLWIYSRIKRMNIRIVEDSNT</sequence>
<dbReference type="AlphaFoldDB" id="A0A0H3FFD0"/>
<evidence type="ECO:0000313" key="3">
    <source>
        <dbReference type="Proteomes" id="UP000007257"/>
    </source>
</evidence>
<dbReference type="RefSeq" id="WP_013576418.1">
    <property type="nucleotide sequence ID" value="NC_015061.1"/>
</dbReference>
<dbReference type="OrthoDB" id="5739213at2"/>
<gene>
    <name evidence="2" type="ordered locus">Rahaq_3128</name>
</gene>
<dbReference type="HOGENOM" id="CLU_160559_0_0_6"/>
<dbReference type="KEGG" id="rah:Rahaq_3128"/>
<protein>
    <submittedName>
        <fullName evidence="2">Uncharacterized protein</fullName>
    </submittedName>
</protein>
<reference evidence="3" key="1">
    <citation type="submission" date="2011-01" db="EMBL/GenBank/DDBJ databases">
        <title>Complete sequence of chromosome of Rahnella sp. Y9602.</title>
        <authorList>
            <consortium name="US DOE Joint Genome Institute"/>
            <person name="Lucas S."/>
            <person name="Copeland A."/>
            <person name="Lapidus A."/>
            <person name="Cheng J.-F."/>
            <person name="Goodwin L."/>
            <person name="Pitluck S."/>
            <person name="Lu M."/>
            <person name="Detter J.C."/>
            <person name="Han C."/>
            <person name="Tapia R."/>
            <person name="Land M."/>
            <person name="Hauser L."/>
            <person name="Kyrpides N."/>
            <person name="Ivanova N."/>
            <person name="Ovchinnikova G."/>
            <person name="Pagani I."/>
            <person name="Sobecky P.A."/>
            <person name="Martinez R.J."/>
            <person name="Woyke T."/>
        </authorList>
    </citation>
    <scope>NUCLEOTIDE SEQUENCE [LARGE SCALE GENOMIC DNA]</scope>
    <source>
        <strain evidence="3">Y9602</strain>
    </source>
</reference>
<name>A0A0H3FFD0_RAHSY</name>